<keyword evidence="4 5" id="KW-0479">Metal-binding</keyword>
<dbReference type="GO" id="GO:0061630">
    <property type="term" value="F:ubiquitin protein ligase activity"/>
    <property type="evidence" value="ECO:0007669"/>
    <property type="project" value="UniProtKB-UniRule"/>
</dbReference>
<organism evidence="7 8">
    <name type="scientific">Cirrhinus mrigala</name>
    <name type="common">Mrigala</name>
    <dbReference type="NCBI Taxonomy" id="683832"/>
    <lineage>
        <taxon>Eukaryota</taxon>
        <taxon>Metazoa</taxon>
        <taxon>Chordata</taxon>
        <taxon>Craniata</taxon>
        <taxon>Vertebrata</taxon>
        <taxon>Euteleostomi</taxon>
        <taxon>Actinopterygii</taxon>
        <taxon>Neopterygii</taxon>
        <taxon>Teleostei</taxon>
        <taxon>Ostariophysi</taxon>
        <taxon>Cypriniformes</taxon>
        <taxon>Cyprinidae</taxon>
        <taxon>Labeoninae</taxon>
        <taxon>Labeonini</taxon>
        <taxon>Cirrhinus</taxon>
    </lineage>
</organism>
<dbReference type="InterPro" id="IPR039398">
    <property type="entry name" value="Deltex_fam"/>
</dbReference>
<sequence length="61" mass="6660">YKGTNFVAYLPQNTTGTKILRLLEKAFEHKLLFTVAANSNGEYCVMPADVPLKTVDSGGPE</sequence>
<dbReference type="InterPro" id="IPR039399">
    <property type="entry name" value="Deltex_C_sf"/>
</dbReference>
<protein>
    <recommendedName>
        <fullName evidence="5">E3 ubiquitin-protein ligase</fullName>
        <ecNumber evidence="5">2.3.2.27</ecNumber>
    </recommendedName>
</protein>
<dbReference type="AlphaFoldDB" id="A0ABD0N651"/>
<gene>
    <name evidence="7" type="ORF">M9458_047667</name>
</gene>
<dbReference type="InterPro" id="IPR039396">
    <property type="entry name" value="Deltex_C"/>
</dbReference>
<comment type="caution">
    <text evidence="7">The sequence shown here is derived from an EMBL/GenBank/DDBJ whole genome shotgun (WGS) entry which is preliminary data.</text>
</comment>
<evidence type="ECO:0000256" key="5">
    <source>
        <dbReference type="RuleBase" id="RU367105"/>
    </source>
</evidence>
<name>A0ABD0N651_CIRMR</name>
<evidence type="ECO:0000256" key="2">
    <source>
        <dbReference type="ARBA" id="ARBA00004906"/>
    </source>
</evidence>
<keyword evidence="8" id="KW-1185">Reference proteome</keyword>
<dbReference type="Gene3D" id="3.30.390.130">
    <property type="match status" value="1"/>
</dbReference>
<keyword evidence="5" id="KW-0862">Zinc</keyword>
<reference evidence="7 8" key="1">
    <citation type="submission" date="2024-05" db="EMBL/GenBank/DDBJ databases">
        <title>Genome sequencing and assembly of Indian major carp, Cirrhinus mrigala (Hamilton, 1822).</title>
        <authorList>
            <person name="Mohindra V."/>
            <person name="Chowdhury L.M."/>
            <person name="Lal K."/>
            <person name="Jena J.K."/>
        </authorList>
    </citation>
    <scope>NUCLEOTIDE SEQUENCE [LARGE SCALE GENOMIC DNA]</scope>
    <source>
        <strain evidence="7">CM1030</strain>
        <tissue evidence="7">Blood</tissue>
    </source>
</reference>
<comment type="subcellular location">
    <subcellularLocation>
        <location evidence="5">Cytoplasm</location>
    </subcellularLocation>
</comment>
<dbReference type="EMBL" id="JAMKFB020000024">
    <property type="protein sequence ID" value="KAL0156421.1"/>
    <property type="molecule type" value="Genomic_DNA"/>
</dbReference>
<dbReference type="Pfam" id="PF18102">
    <property type="entry name" value="DTC"/>
    <property type="match status" value="1"/>
</dbReference>
<evidence type="ECO:0000313" key="8">
    <source>
        <dbReference type="Proteomes" id="UP001529510"/>
    </source>
</evidence>
<proteinExistence type="inferred from homology"/>
<evidence type="ECO:0000256" key="1">
    <source>
        <dbReference type="ARBA" id="ARBA00000900"/>
    </source>
</evidence>
<keyword evidence="5" id="KW-0863">Zinc-finger</keyword>
<dbReference type="GO" id="GO:0005737">
    <property type="term" value="C:cytoplasm"/>
    <property type="evidence" value="ECO:0007669"/>
    <property type="project" value="UniProtKB-SubCell"/>
</dbReference>
<dbReference type="Proteomes" id="UP001529510">
    <property type="component" value="Unassembled WGS sequence"/>
</dbReference>
<comment type="catalytic activity">
    <reaction evidence="1 5">
        <text>S-ubiquitinyl-[E2 ubiquitin-conjugating enzyme]-L-cysteine + [acceptor protein]-L-lysine = [E2 ubiquitin-conjugating enzyme]-L-cysteine + N(6)-ubiquitinyl-[acceptor protein]-L-lysine.</text>
        <dbReference type="EC" id="2.3.2.27"/>
    </reaction>
</comment>
<feature type="non-terminal residue" evidence="7">
    <location>
        <position position="1"/>
    </location>
</feature>
<feature type="domain" description="Deltex C-terminal" evidence="6">
    <location>
        <begin position="1"/>
        <end position="60"/>
    </location>
</feature>
<evidence type="ECO:0000256" key="3">
    <source>
        <dbReference type="ARBA" id="ARBA00022679"/>
    </source>
</evidence>
<dbReference type="EC" id="2.3.2.27" evidence="5"/>
<evidence type="ECO:0000313" key="7">
    <source>
        <dbReference type="EMBL" id="KAL0156421.1"/>
    </source>
</evidence>
<comment type="similarity">
    <text evidence="5">Belongs to the Deltex family.</text>
</comment>
<keyword evidence="3 5" id="KW-0808">Transferase</keyword>
<dbReference type="GO" id="GO:0016567">
    <property type="term" value="P:protein ubiquitination"/>
    <property type="evidence" value="ECO:0007669"/>
    <property type="project" value="UniProtKB-UniRule"/>
</dbReference>
<dbReference type="GO" id="GO:0008270">
    <property type="term" value="F:zinc ion binding"/>
    <property type="evidence" value="ECO:0007669"/>
    <property type="project" value="UniProtKB-KW"/>
</dbReference>
<accession>A0ABD0N651</accession>
<dbReference type="PANTHER" id="PTHR12622">
    <property type="entry name" value="DELTEX-RELATED"/>
    <property type="match status" value="1"/>
</dbReference>
<feature type="non-terminal residue" evidence="7">
    <location>
        <position position="61"/>
    </location>
</feature>
<comment type="pathway">
    <text evidence="2 5">Protein modification; protein ubiquitination.</text>
</comment>
<evidence type="ECO:0000259" key="6">
    <source>
        <dbReference type="Pfam" id="PF18102"/>
    </source>
</evidence>
<keyword evidence="5" id="KW-0963">Cytoplasm</keyword>
<evidence type="ECO:0000256" key="4">
    <source>
        <dbReference type="ARBA" id="ARBA00022723"/>
    </source>
</evidence>